<reference evidence="11 12" key="1">
    <citation type="submission" date="2019-03" db="EMBL/GenBank/DDBJ databases">
        <authorList>
            <person name="Nijsse B."/>
        </authorList>
    </citation>
    <scope>NUCLEOTIDE SEQUENCE [LARGE SCALE GENOMIC DNA]</scope>
    <source>
        <strain evidence="11">Desulfoluna butyratoxydans MSL71</strain>
    </source>
</reference>
<dbReference type="Pfam" id="PF12806">
    <property type="entry name" value="Acyl-CoA_dh_C"/>
    <property type="match status" value="1"/>
</dbReference>
<dbReference type="Proteomes" id="UP000507962">
    <property type="component" value="Unassembled WGS sequence"/>
</dbReference>
<evidence type="ECO:0000256" key="2">
    <source>
        <dbReference type="ARBA" id="ARBA00009347"/>
    </source>
</evidence>
<dbReference type="InterPro" id="IPR006091">
    <property type="entry name" value="Acyl-CoA_Oxase/DH_mid-dom"/>
</dbReference>
<dbReference type="InterPro" id="IPR052166">
    <property type="entry name" value="Diverse_Acyl-CoA_DH"/>
</dbReference>
<dbReference type="InterPro" id="IPR009100">
    <property type="entry name" value="AcylCoA_DH/oxidase_NM_dom_sf"/>
</dbReference>
<keyword evidence="4 6" id="KW-0285">Flavoprotein</keyword>
<dbReference type="InterPro" id="IPR037069">
    <property type="entry name" value="AcylCoA_DH/ox_N_sf"/>
</dbReference>
<gene>
    <name evidence="11" type="ORF">MSL71_25920</name>
</gene>
<dbReference type="AlphaFoldDB" id="A0A4U8YLS1"/>
<evidence type="ECO:0000313" key="12">
    <source>
        <dbReference type="Proteomes" id="UP000507962"/>
    </source>
</evidence>
<evidence type="ECO:0000259" key="8">
    <source>
        <dbReference type="Pfam" id="PF02770"/>
    </source>
</evidence>
<comment type="cofactor">
    <cofactor evidence="1 6">
        <name>FAD</name>
        <dbReference type="ChEBI" id="CHEBI:57692"/>
    </cofactor>
</comment>
<evidence type="ECO:0000256" key="1">
    <source>
        <dbReference type="ARBA" id="ARBA00001974"/>
    </source>
</evidence>
<accession>A0A4U8YLS1</accession>
<evidence type="ECO:0000259" key="9">
    <source>
        <dbReference type="Pfam" id="PF02771"/>
    </source>
</evidence>
<dbReference type="GO" id="GO:0050660">
    <property type="term" value="F:flavin adenine dinucleotide binding"/>
    <property type="evidence" value="ECO:0007669"/>
    <property type="project" value="InterPro"/>
</dbReference>
<dbReference type="SUPFAM" id="SSF56645">
    <property type="entry name" value="Acyl-CoA dehydrogenase NM domain-like"/>
    <property type="match status" value="1"/>
</dbReference>
<dbReference type="GO" id="GO:0016627">
    <property type="term" value="F:oxidoreductase activity, acting on the CH-CH group of donors"/>
    <property type="evidence" value="ECO:0007669"/>
    <property type="project" value="InterPro"/>
</dbReference>
<feature type="domain" description="Acetyl-CoA dehydrogenase-like C-terminal" evidence="10">
    <location>
        <begin position="467"/>
        <end position="584"/>
    </location>
</feature>
<keyword evidence="12" id="KW-1185">Reference proteome</keyword>
<dbReference type="InterPro" id="IPR013786">
    <property type="entry name" value="AcylCoA_DH/ox_N"/>
</dbReference>
<dbReference type="Pfam" id="PF02771">
    <property type="entry name" value="Acyl-CoA_dh_N"/>
    <property type="match status" value="1"/>
</dbReference>
<organism evidence="11 12">
    <name type="scientific">Desulfoluna butyratoxydans</name>
    <dbReference type="NCBI Taxonomy" id="231438"/>
    <lineage>
        <taxon>Bacteria</taxon>
        <taxon>Pseudomonadati</taxon>
        <taxon>Thermodesulfobacteriota</taxon>
        <taxon>Desulfobacteria</taxon>
        <taxon>Desulfobacterales</taxon>
        <taxon>Desulfolunaceae</taxon>
        <taxon>Desulfoluna</taxon>
    </lineage>
</organism>
<evidence type="ECO:0000259" key="7">
    <source>
        <dbReference type="Pfam" id="PF00441"/>
    </source>
</evidence>
<dbReference type="InterPro" id="IPR036250">
    <property type="entry name" value="AcylCo_DH-like_C"/>
</dbReference>
<evidence type="ECO:0000256" key="3">
    <source>
        <dbReference type="ARBA" id="ARBA00011881"/>
    </source>
</evidence>
<evidence type="ECO:0000256" key="4">
    <source>
        <dbReference type="ARBA" id="ARBA00022630"/>
    </source>
</evidence>
<dbReference type="Pfam" id="PF00441">
    <property type="entry name" value="Acyl-CoA_dh_1"/>
    <property type="match status" value="1"/>
</dbReference>
<comment type="similarity">
    <text evidence="2 6">Belongs to the acyl-CoA dehydrogenase family.</text>
</comment>
<feature type="domain" description="Acyl-CoA oxidase/dehydrogenase middle" evidence="8">
    <location>
        <begin position="162"/>
        <end position="268"/>
    </location>
</feature>
<proteinExistence type="inferred from homology"/>
<evidence type="ECO:0000313" key="11">
    <source>
        <dbReference type="EMBL" id="VFQ44935.1"/>
    </source>
</evidence>
<dbReference type="Gene3D" id="1.10.540.10">
    <property type="entry name" value="Acyl-CoA dehydrogenase/oxidase, N-terminal domain"/>
    <property type="match status" value="1"/>
</dbReference>
<comment type="subunit">
    <text evidence="3">Homotetramer.</text>
</comment>
<dbReference type="Gene3D" id="2.40.110.10">
    <property type="entry name" value="Butyryl-CoA Dehydrogenase, subunit A, domain 2"/>
    <property type="match status" value="1"/>
</dbReference>
<keyword evidence="5 6" id="KW-0274">FAD</keyword>
<dbReference type="PANTHER" id="PTHR42803:SF3">
    <property type="entry name" value="ACYL-COA DEHYDROGENASE-RELATED"/>
    <property type="match status" value="1"/>
</dbReference>
<evidence type="ECO:0000256" key="6">
    <source>
        <dbReference type="RuleBase" id="RU362125"/>
    </source>
</evidence>
<dbReference type="Gene3D" id="1.20.140.10">
    <property type="entry name" value="Butyryl-CoA Dehydrogenase, subunit A, domain 3"/>
    <property type="match status" value="1"/>
</dbReference>
<dbReference type="PANTHER" id="PTHR42803">
    <property type="entry name" value="ACYL-COA DEHYDROGENASE"/>
    <property type="match status" value="1"/>
</dbReference>
<name>A0A4U8YLS1_9BACT</name>
<feature type="domain" description="Acyl-CoA dehydrogenase/oxidase N-terminal" evidence="9">
    <location>
        <begin position="39"/>
        <end position="157"/>
    </location>
</feature>
<feature type="domain" description="Acyl-CoA dehydrogenase/oxidase C-terminal" evidence="7">
    <location>
        <begin position="283"/>
        <end position="448"/>
    </location>
</feature>
<sequence>MANKFVSMRNLKFTLHEVVGTDAPATGTSANGHTRKSMDMVLDAAFDFAKKALHPIFEEMDRNPPELVDGTVAVHRDVRAILETLGKDGWISATFPQKWGGEDMPASLLHAVYFIFASANYSASVYSGLTMGAANLILTFGSDELRNQFLPPMLEGKWQGTMALTEPEAGSSLGDLTTSATPMSDGTYRIKGEKIFISAGDHDAVDNVVHLMLARMDGAPAGVKGISLFAVPKLRQNRDGELTSNDVTVTQVFHKMGYRGAPITALALGDRDDCTGYLVGEPNRGLSYMFQMMNGARLEVGMGATAIATAAYHAALDYAKNRKQGRRITDGPGGAPVPIIEHQDVKRMLLFQRAISEGALCLILQCSRYEERMHTGPEEERADHKLLLELLTPVAKTFPSELGIHSTSASIQCFGGYGYCEDFPVEQHFRDMRIHAIHEGTTGIQGMDLLGRKVMMKNGKALQLLDREMEATMEQAKACPELLDHVQALSDAKKALATTTMGLGSVAMEKGPEAFLANATVYLELFGYVAVAWQWLAQMTVASQKLSEQKIRTSDRLFYQGKLAVGRYYFTHELPKTGPLSVTLTRPPVSLETETACFTD</sequence>
<protein>
    <submittedName>
        <fullName evidence="11">Acyl-coa dehydrogenase/oxidase c-terminal</fullName>
    </submittedName>
</protein>
<dbReference type="Pfam" id="PF02770">
    <property type="entry name" value="Acyl-CoA_dh_M"/>
    <property type="match status" value="1"/>
</dbReference>
<dbReference type="SUPFAM" id="SSF47203">
    <property type="entry name" value="Acyl-CoA dehydrogenase C-terminal domain-like"/>
    <property type="match status" value="1"/>
</dbReference>
<dbReference type="InterPro" id="IPR025878">
    <property type="entry name" value="Acyl-CoA_dh-like_C_dom"/>
</dbReference>
<evidence type="ECO:0000259" key="10">
    <source>
        <dbReference type="Pfam" id="PF12806"/>
    </source>
</evidence>
<dbReference type="EMBL" id="CAADHO010000004">
    <property type="protein sequence ID" value="VFQ44935.1"/>
    <property type="molecule type" value="Genomic_DNA"/>
</dbReference>
<keyword evidence="6" id="KW-0560">Oxidoreductase</keyword>
<dbReference type="RefSeq" id="WP_180140960.1">
    <property type="nucleotide sequence ID" value="NZ_CAADHO010000004.1"/>
</dbReference>
<evidence type="ECO:0000256" key="5">
    <source>
        <dbReference type="ARBA" id="ARBA00022827"/>
    </source>
</evidence>
<dbReference type="InterPro" id="IPR046373">
    <property type="entry name" value="Acyl-CoA_Oxase/DH_mid-dom_sf"/>
</dbReference>
<dbReference type="InterPro" id="IPR009075">
    <property type="entry name" value="AcylCo_DH/oxidase_C"/>
</dbReference>